<feature type="transmembrane region" description="Helical" evidence="6">
    <location>
        <begin position="137"/>
        <end position="156"/>
    </location>
</feature>
<feature type="transmembrane region" description="Helical" evidence="6">
    <location>
        <begin position="107"/>
        <end position="125"/>
    </location>
</feature>
<keyword evidence="4 6" id="KW-1133">Transmembrane helix</keyword>
<comment type="subcellular location">
    <subcellularLocation>
        <location evidence="1">Cell membrane</location>
        <topology evidence="1">Multi-pass membrane protein</topology>
    </subcellularLocation>
</comment>
<proteinExistence type="predicted"/>
<dbReference type="InterPro" id="IPR011701">
    <property type="entry name" value="MFS"/>
</dbReference>
<keyword evidence="5 6" id="KW-0472">Membrane</keyword>
<evidence type="ECO:0000256" key="1">
    <source>
        <dbReference type="ARBA" id="ARBA00004651"/>
    </source>
</evidence>
<feature type="transmembrane region" description="Helical" evidence="6">
    <location>
        <begin position="268"/>
        <end position="290"/>
    </location>
</feature>
<dbReference type="InterPro" id="IPR020846">
    <property type="entry name" value="MFS_dom"/>
</dbReference>
<dbReference type="RefSeq" id="WP_179772820.1">
    <property type="nucleotide sequence ID" value="NZ_JACCFK010000001.1"/>
</dbReference>
<evidence type="ECO:0000256" key="4">
    <source>
        <dbReference type="ARBA" id="ARBA00022989"/>
    </source>
</evidence>
<sequence>MTETKIVANRVLLAAVYLASFMALLDASVVTVALPTVQRDFGGPLANLQWVFDGYTLALATAMLSGGVLGDRFGRRRVFLAGLALFTVASLACALAPGIGWLVAARIVQGAAASVLIPGGLSLLAQAFSEPARRARALGLGAVIGGLAFVAGPLLGGPLTETFGWQSIFLINLPLGAVALVLGVRGITESADPSRPGLDPVGQVLAIAWTGLLVYAVIEAGHAGWSAPRVVGCLAAAAVCLAAFLVAESRGRSPMLPLTFFRDGDFAVVNLASFVLGAASYGGFFLLSLYLQGPRGASATEAGLWFLPLVLATSAMGAVSGRVSRRIGLLAGYPLCAAGLRARSCWTPPPRSRSSRCCSW</sequence>
<feature type="transmembrane region" description="Helical" evidence="6">
    <location>
        <begin position="302"/>
        <end position="319"/>
    </location>
</feature>
<feature type="transmembrane region" description="Helical" evidence="6">
    <location>
        <begin position="200"/>
        <end position="218"/>
    </location>
</feature>
<dbReference type="Proteomes" id="UP000549616">
    <property type="component" value="Unassembled WGS sequence"/>
</dbReference>
<dbReference type="InterPro" id="IPR036259">
    <property type="entry name" value="MFS_trans_sf"/>
</dbReference>
<evidence type="ECO:0000256" key="2">
    <source>
        <dbReference type="ARBA" id="ARBA00022448"/>
    </source>
</evidence>
<keyword evidence="9" id="KW-1185">Reference proteome</keyword>
<gene>
    <name evidence="8" type="ORF">HNR02_001933</name>
</gene>
<evidence type="ECO:0000256" key="5">
    <source>
        <dbReference type="ARBA" id="ARBA00023136"/>
    </source>
</evidence>
<dbReference type="PROSITE" id="PS50850">
    <property type="entry name" value="MFS"/>
    <property type="match status" value="1"/>
</dbReference>
<dbReference type="PANTHER" id="PTHR42718">
    <property type="entry name" value="MAJOR FACILITATOR SUPERFAMILY MULTIDRUG TRANSPORTER MFSC"/>
    <property type="match status" value="1"/>
</dbReference>
<dbReference type="Pfam" id="PF07690">
    <property type="entry name" value="MFS_1"/>
    <property type="match status" value="1"/>
</dbReference>
<dbReference type="Gene3D" id="1.20.1250.20">
    <property type="entry name" value="MFS general substrate transporter like domains"/>
    <property type="match status" value="1"/>
</dbReference>
<keyword evidence="3 6" id="KW-0812">Transmembrane</keyword>
<evidence type="ECO:0000259" key="7">
    <source>
        <dbReference type="PROSITE" id="PS50850"/>
    </source>
</evidence>
<evidence type="ECO:0000256" key="6">
    <source>
        <dbReference type="SAM" id="Phobius"/>
    </source>
</evidence>
<feature type="transmembrane region" description="Helical" evidence="6">
    <location>
        <begin position="12"/>
        <end position="34"/>
    </location>
</feature>
<protein>
    <submittedName>
        <fullName evidence="8">EmrB/QacA subfamily drug resistance transporter</fullName>
    </submittedName>
</protein>
<reference evidence="8 9" key="1">
    <citation type="submission" date="2020-07" db="EMBL/GenBank/DDBJ databases">
        <title>Sequencing the genomes of 1000 actinobacteria strains.</title>
        <authorList>
            <person name="Klenk H.-P."/>
        </authorList>
    </citation>
    <scope>NUCLEOTIDE SEQUENCE [LARGE SCALE GENOMIC DNA]</scope>
    <source>
        <strain evidence="8 9">DSM 104006</strain>
    </source>
</reference>
<accession>A0A853B0T2</accession>
<comment type="caution">
    <text evidence="8">The sequence shown here is derived from an EMBL/GenBank/DDBJ whole genome shotgun (WGS) entry which is preliminary data.</text>
</comment>
<dbReference type="GO" id="GO:0022857">
    <property type="term" value="F:transmembrane transporter activity"/>
    <property type="evidence" value="ECO:0007669"/>
    <property type="project" value="InterPro"/>
</dbReference>
<dbReference type="Gene3D" id="1.20.1720.10">
    <property type="entry name" value="Multidrug resistance protein D"/>
    <property type="match status" value="1"/>
</dbReference>
<keyword evidence="2" id="KW-0813">Transport</keyword>
<feature type="transmembrane region" description="Helical" evidence="6">
    <location>
        <begin position="78"/>
        <end position="101"/>
    </location>
</feature>
<dbReference type="AlphaFoldDB" id="A0A853B0T2"/>
<name>A0A853B0T2_9PSEU</name>
<feature type="domain" description="Major facilitator superfamily (MFS) profile" evidence="7">
    <location>
        <begin position="12"/>
        <end position="360"/>
    </location>
</feature>
<feature type="transmembrane region" description="Helical" evidence="6">
    <location>
        <begin position="54"/>
        <end position="71"/>
    </location>
</feature>
<evidence type="ECO:0000256" key="3">
    <source>
        <dbReference type="ARBA" id="ARBA00022692"/>
    </source>
</evidence>
<dbReference type="SUPFAM" id="SSF103473">
    <property type="entry name" value="MFS general substrate transporter"/>
    <property type="match status" value="1"/>
</dbReference>
<evidence type="ECO:0000313" key="8">
    <source>
        <dbReference type="EMBL" id="NYI88610.1"/>
    </source>
</evidence>
<dbReference type="GO" id="GO:0005886">
    <property type="term" value="C:plasma membrane"/>
    <property type="evidence" value="ECO:0007669"/>
    <property type="project" value="UniProtKB-SubCell"/>
</dbReference>
<organism evidence="8 9">
    <name type="scientific">Amycolatopsis endophytica</name>
    <dbReference type="NCBI Taxonomy" id="860233"/>
    <lineage>
        <taxon>Bacteria</taxon>
        <taxon>Bacillati</taxon>
        <taxon>Actinomycetota</taxon>
        <taxon>Actinomycetes</taxon>
        <taxon>Pseudonocardiales</taxon>
        <taxon>Pseudonocardiaceae</taxon>
        <taxon>Amycolatopsis</taxon>
    </lineage>
</organism>
<feature type="transmembrane region" description="Helical" evidence="6">
    <location>
        <begin position="224"/>
        <end position="247"/>
    </location>
</feature>
<dbReference type="PANTHER" id="PTHR42718:SF9">
    <property type="entry name" value="MAJOR FACILITATOR SUPERFAMILY MULTIDRUG TRANSPORTER MFSC"/>
    <property type="match status" value="1"/>
</dbReference>
<evidence type="ECO:0000313" key="9">
    <source>
        <dbReference type="Proteomes" id="UP000549616"/>
    </source>
</evidence>
<feature type="transmembrane region" description="Helical" evidence="6">
    <location>
        <begin position="168"/>
        <end position="188"/>
    </location>
</feature>
<dbReference type="EMBL" id="JACCFK010000001">
    <property type="protein sequence ID" value="NYI88610.1"/>
    <property type="molecule type" value="Genomic_DNA"/>
</dbReference>